<evidence type="ECO:0000256" key="13">
    <source>
        <dbReference type="ARBA" id="ARBA00023237"/>
    </source>
</evidence>
<dbReference type="InterPro" id="IPR000531">
    <property type="entry name" value="Beta-barrel_TonB"/>
</dbReference>
<keyword evidence="12 19" id="KW-0675">Receptor</keyword>
<dbReference type="GO" id="GO:0009279">
    <property type="term" value="C:cell outer membrane"/>
    <property type="evidence" value="ECO:0007669"/>
    <property type="project" value="UniProtKB-SubCell"/>
</dbReference>
<dbReference type="RefSeq" id="WP_135943409.1">
    <property type="nucleotide sequence ID" value="NZ_BMEI01000001.1"/>
</dbReference>
<evidence type="ECO:0000256" key="11">
    <source>
        <dbReference type="ARBA" id="ARBA00023136"/>
    </source>
</evidence>
<evidence type="ECO:0000313" key="20">
    <source>
        <dbReference type="Proteomes" id="UP000305451"/>
    </source>
</evidence>
<dbReference type="OrthoDB" id="9760333at2"/>
<organism evidence="19 20">
    <name type="scientific">Marinicauda pacifica</name>
    <dbReference type="NCBI Taxonomy" id="1133559"/>
    <lineage>
        <taxon>Bacteria</taxon>
        <taxon>Pseudomonadati</taxon>
        <taxon>Pseudomonadota</taxon>
        <taxon>Alphaproteobacteria</taxon>
        <taxon>Maricaulales</taxon>
        <taxon>Maricaulaceae</taxon>
        <taxon>Marinicauda</taxon>
    </lineage>
</organism>
<dbReference type="PANTHER" id="PTHR32552">
    <property type="entry name" value="FERRICHROME IRON RECEPTOR-RELATED"/>
    <property type="match status" value="1"/>
</dbReference>
<evidence type="ECO:0000256" key="15">
    <source>
        <dbReference type="RuleBase" id="RU003357"/>
    </source>
</evidence>
<evidence type="ECO:0000256" key="12">
    <source>
        <dbReference type="ARBA" id="ARBA00023170"/>
    </source>
</evidence>
<keyword evidence="4 14" id="KW-1134">Transmembrane beta strand</keyword>
<keyword evidence="11 14" id="KW-0472">Membrane</keyword>
<dbReference type="InterPro" id="IPR012910">
    <property type="entry name" value="Plug_dom"/>
</dbReference>
<keyword evidence="7 16" id="KW-0732">Signal</keyword>
<dbReference type="InterPro" id="IPR037066">
    <property type="entry name" value="Plug_dom_sf"/>
</dbReference>
<comment type="similarity">
    <text evidence="2 14 15">Belongs to the TonB-dependent receptor family.</text>
</comment>
<evidence type="ECO:0000259" key="18">
    <source>
        <dbReference type="Pfam" id="PF07715"/>
    </source>
</evidence>
<evidence type="ECO:0000313" key="19">
    <source>
        <dbReference type="EMBL" id="TGY94213.1"/>
    </source>
</evidence>
<dbReference type="GO" id="GO:0015344">
    <property type="term" value="F:siderophore uptake transmembrane transporter activity"/>
    <property type="evidence" value="ECO:0007669"/>
    <property type="project" value="TreeGrafter"/>
</dbReference>
<evidence type="ECO:0000256" key="8">
    <source>
        <dbReference type="ARBA" id="ARBA00023004"/>
    </source>
</evidence>
<dbReference type="EMBL" id="SRXV01000001">
    <property type="protein sequence ID" value="TGY94213.1"/>
    <property type="molecule type" value="Genomic_DNA"/>
</dbReference>
<feature type="signal peptide" evidence="16">
    <location>
        <begin position="1"/>
        <end position="23"/>
    </location>
</feature>
<accession>A0A4S2HEB7</accession>
<evidence type="ECO:0000256" key="6">
    <source>
        <dbReference type="ARBA" id="ARBA00022692"/>
    </source>
</evidence>
<evidence type="ECO:0000256" key="3">
    <source>
        <dbReference type="ARBA" id="ARBA00022448"/>
    </source>
</evidence>
<dbReference type="Pfam" id="PF00593">
    <property type="entry name" value="TonB_dep_Rec_b-barrel"/>
    <property type="match status" value="1"/>
</dbReference>
<keyword evidence="3 14" id="KW-0813">Transport</keyword>
<comment type="caution">
    <text evidence="19">The sequence shown here is derived from an EMBL/GenBank/DDBJ whole genome shotgun (WGS) entry which is preliminary data.</text>
</comment>
<evidence type="ECO:0000256" key="7">
    <source>
        <dbReference type="ARBA" id="ARBA00022729"/>
    </source>
</evidence>
<dbReference type="GO" id="GO:0015891">
    <property type="term" value="P:siderophore transport"/>
    <property type="evidence" value="ECO:0007669"/>
    <property type="project" value="InterPro"/>
</dbReference>
<keyword evidence="10 15" id="KW-0798">TonB box</keyword>
<evidence type="ECO:0000256" key="14">
    <source>
        <dbReference type="PROSITE-ProRule" id="PRU01360"/>
    </source>
</evidence>
<dbReference type="PROSITE" id="PS52016">
    <property type="entry name" value="TONB_DEPENDENT_REC_3"/>
    <property type="match status" value="1"/>
</dbReference>
<dbReference type="Gene3D" id="2.40.170.20">
    <property type="entry name" value="TonB-dependent receptor, beta-barrel domain"/>
    <property type="match status" value="1"/>
</dbReference>
<keyword evidence="20" id="KW-1185">Reference proteome</keyword>
<evidence type="ECO:0000259" key="17">
    <source>
        <dbReference type="Pfam" id="PF00593"/>
    </source>
</evidence>
<keyword evidence="9" id="KW-0406">Ion transport</keyword>
<dbReference type="InterPro" id="IPR036942">
    <property type="entry name" value="Beta-barrel_TonB_sf"/>
</dbReference>
<dbReference type="Gene3D" id="2.170.130.10">
    <property type="entry name" value="TonB-dependent receptor, plug domain"/>
    <property type="match status" value="1"/>
</dbReference>
<dbReference type="AlphaFoldDB" id="A0A4S2HEB7"/>
<evidence type="ECO:0000256" key="5">
    <source>
        <dbReference type="ARBA" id="ARBA00022496"/>
    </source>
</evidence>
<evidence type="ECO:0000256" key="2">
    <source>
        <dbReference type="ARBA" id="ARBA00009810"/>
    </source>
</evidence>
<evidence type="ECO:0000256" key="4">
    <source>
        <dbReference type="ARBA" id="ARBA00022452"/>
    </source>
</evidence>
<dbReference type="PANTHER" id="PTHR32552:SF68">
    <property type="entry name" value="FERRICHROME OUTER MEMBRANE TRANSPORTER_PHAGE RECEPTOR"/>
    <property type="match status" value="1"/>
</dbReference>
<dbReference type="Pfam" id="PF07715">
    <property type="entry name" value="Plug"/>
    <property type="match status" value="1"/>
</dbReference>
<dbReference type="Proteomes" id="UP000305451">
    <property type="component" value="Unassembled WGS sequence"/>
</dbReference>
<dbReference type="NCBIfam" id="TIGR01783">
    <property type="entry name" value="TonB-siderophor"/>
    <property type="match status" value="1"/>
</dbReference>
<evidence type="ECO:0000256" key="1">
    <source>
        <dbReference type="ARBA" id="ARBA00004571"/>
    </source>
</evidence>
<keyword evidence="5" id="KW-0410">Iron transport</keyword>
<evidence type="ECO:0000256" key="9">
    <source>
        <dbReference type="ARBA" id="ARBA00023065"/>
    </source>
</evidence>
<proteinExistence type="inferred from homology"/>
<dbReference type="CDD" id="cd01347">
    <property type="entry name" value="ligand_gated_channel"/>
    <property type="match status" value="1"/>
</dbReference>
<comment type="subcellular location">
    <subcellularLocation>
        <location evidence="1 14">Cell outer membrane</location>
        <topology evidence="1 14">Multi-pass membrane protein</topology>
    </subcellularLocation>
</comment>
<dbReference type="SUPFAM" id="SSF56935">
    <property type="entry name" value="Porins"/>
    <property type="match status" value="1"/>
</dbReference>
<keyword evidence="13 14" id="KW-0998">Cell outer membrane</keyword>
<feature type="chain" id="PRO_5020392725" evidence="16">
    <location>
        <begin position="24"/>
        <end position="695"/>
    </location>
</feature>
<dbReference type="InterPro" id="IPR039426">
    <property type="entry name" value="TonB-dep_rcpt-like"/>
</dbReference>
<reference evidence="19 20" key="1">
    <citation type="journal article" date="2013" name="Int. J. Syst. Evol. Microbiol.">
        <title>Marinicauda pacifica gen. nov., sp. nov., a prosthecate alphaproteobacterium of the family Hyphomonadaceae isolated from deep seawater.</title>
        <authorList>
            <person name="Zhang X.Y."/>
            <person name="Li G.W."/>
            <person name="Wang C.S."/>
            <person name="Zhang Y.J."/>
            <person name="Xu X.W."/>
            <person name="Li H."/>
            <person name="Liu A."/>
            <person name="Liu C."/>
            <person name="Xie B.B."/>
            <person name="Qin Q.L."/>
            <person name="Xu Z."/>
            <person name="Chen X.L."/>
            <person name="Zhou B.C."/>
            <person name="Zhang Y.Z."/>
        </authorList>
    </citation>
    <scope>NUCLEOTIDE SEQUENCE [LARGE SCALE GENOMIC DNA]</scope>
    <source>
        <strain evidence="19 20">P-1 km-3</strain>
    </source>
</reference>
<keyword evidence="6 14" id="KW-0812">Transmembrane</keyword>
<dbReference type="GO" id="GO:0038023">
    <property type="term" value="F:signaling receptor activity"/>
    <property type="evidence" value="ECO:0007669"/>
    <property type="project" value="InterPro"/>
</dbReference>
<sequence>MTFSRLLLASSTLTLAAASPALAQQTDEASVNDIIRVTGQMTTFGATKSDTPILETARSVSIETEDMFLSKGALTLDDVLNYTSGVIGDQYGFSTRGDFYAVRGLSAPEYRDNLQSLFGNYNNTRPEIYTLEQVEVLKGPASVLYGQGSPGGLVNTVSKIAGAGMESEFVLSYGTHDRAQAATDLNVALGNDVFARLVALYRDSDTQVDYVTDDSVSLAPSLTWQPTEETSLTLLVNYDERDGDVAAQFLPLTGTLFDSASGQRIESSTYHGEPGFNHYDTESTAVTLLGSHVLNDIFTLEGTARWREGESDYAQSWITFAGAGAPRIDANGNGFRSWYDDAATSRQFAVDARVRAEFTTGGIEHEVLAGVNHQSIELTGSTAFLVQGTINAFDPVYGVGVPTAAELDAVRGSSESTDEYLGFYLNDQIDIGRFKFNAGVRFDDVENDNGAVTQSDDATTFAVGALYAFDNGLSPYVSFAQSFEPVIGTDAVTGDALKPREGEQIEVGLKYQPGLRTYMTLAWFDIEQSNLSNPFGLPNAPSQQEGVANIQGLEFEFLTGFDTGLGDLTLEANASTLDTEDPNGLPLASVPEEQASVWATLRPAVLENVRLGAGVRYVGESESNGVSVVDGSQVTITTDSYTLFDLLAAYDFEQWSVALNVRNVFDEDYYAACLARGDCFPGEDRTINLRLSRTF</sequence>
<protein>
    <submittedName>
        <fullName evidence="19">TonB-dependent siderophore receptor</fullName>
    </submittedName>
</protein>
<evidence type="ECO:0000256" key="10">
    <source>
        <dbReference type="ARBA" id="ARBA00023077"/>
    </source>
</evidence>
<feature type="domain" description="TonB-dependent receptor-like beta-barrel" evidence="17">
    <location>
        <begin position="224"/>
        <end position="664"/>
    </location>
</feature>
<feature type="domain" description="TonB-dependent receptor plug" evidence="18">
    <location>
        <begin position="54"/>
        <end position="152"/>
    </location>
</feature>
<evidence type="ECO:0000256" key="16">
    <source>
        <dbReference type="SAM" id="SignalP"/>
    </source>
</evidence>
<gene>
    <name evidence="19" type="ORF">E5162_02750</name>
</gene>
<keyword evidence="8" id="KW-0408">Iron</keyword>
<dbReference type="InterPro" id="IPR010105">
    <property type="entry name" value="TonB_sidphr_rcpt"/>
</dbReference>
<name>A0A4S2HEB7_9PROT</name>